<name>A0A401UXF7_9CELL</name>
<dbReference type="Proteomes" id="UP000288246">
    <property type="component" value="Unassembled WGS sequence"/>
</dbReference>
<comment type="caution">
    <text evidence="2">The sequence shown here is derived from an EMBL/GenBank/DDBJ whole genome shotgun (WGS) entry which is preliminary data.</text>
</comment>
<feature type="compositionally biased region" description="Basic residues" evidence="1">
    <location>
        <begin position="1"/>
        <end position="16"/>
    </location>
</feature>
<protein>
    <submittedName>
        <fullName evidence="2">Uncharacterized protein</fullName>
    </submittedName>
</protein>
<dbReference type="EMBL" id="BHYL01000059">
    <property type="protein sequence ID" value="GCD19322.1"/>
    <property type="molecule type" value="Genomic_DNA"/>
</dbReference>
<feature type="compositionally biased region" description="Basic residues" evidence="1">
    <location>
        <begin position="98"/>
        <end position="107"/>
    </location>
</feature>
<feature type="compositionally biased region" description="Basic and acidic residues" evidence="1">
    <location>
        <begin position="32"/>
        <end position="41"/>
    </location>
</feature>
<evidence type="ECO:0000313" key="3">
    <source>
        <dbReference type="Proteomes" id="UP000288246"/>
    </source>
</evidence>
<accession>A0A401UXF7</accession>
<dbReference type="AlphaFoldDB" id="A0A401UXF7"/>
<feature type="region of interest" description="Disordered" evidence="1">
    <location>
        <begin position="1"/>
        <end position="41"/>
    </location>
</feature>
<evidence type="ECO:0000256" key="1">
    <source>
        <dbReference type="SAM" id="MobiDB-lite"/>
    </source>
</evidence>
<proteinExistence type="predicted"/>
<organism evidence="2 3">
    <name type="scientific">Cellulomonas algicola</name>
    <dbReference type="NCBI Taxonomy" id="2071633"/>
    <lineage>
        <taxon>Bacteria</taxon>
        <taxon>Bacillati</taxon>
        <taxon>Actinomycetota</taxon>
        <taxon>Actinomycetes</taxon>
        <taxon>Micrococcales</taxon>
        <taxon>Cellulomonadaceae</taxon>
        <taxon>Cellulomonas</taxon>
    </lineage>
</organism>
<reference evidence="2 3" key="1">
    <citation type="submission" date="2018-11" db="EMBL/GenBank/DDBJ databases">
        <title>Draft genome sequence of Cellulomonas takizawaensis strain TKZ-21.</title>
        <authorList>
            <person name="Yamamura H."/>
            <person name="Hayashi T."/>
            <person name="Hamada M."/>
            <person name="Serisawa Y."/>
            <person name="Matsuyama K."/>
            <person name="Nakagawa Y."/>
            <person name="Otoguro M."/>
            <person name="Yanagida F."/>
            <person name="Hayakawa M."/>
        </authorList>
    </citation>
    <scope>NUCLEOTIDE SEQUENCE [LARGE SCALE GENOMIC DNA]</scope>
    <source>
        <strain evidence="2 3">TKZ-21</strain>
    </source>
</reference>
<evidence type="ECO:0000313" key="2">
    <source>
        <dbReference type="EMBL" id="GCD19322.1"/>
    </source>
</evidence>
<sequence length="107" mass="11935">MTARRRHCLSGVRGRRHPLDEASSTGGSPGCEPRRTTDPDGLRAACDALQRTWDATDARTGGPLDDTVDEPVDGEWSFAQTLRPRGFRDRHVQDPRPALRRARTNLM</sequence>
<gene>
    <name evidence="2" type="ORF">CTKZ_08840</name>
</gene>
<feature type="region of interest" description="Disordered" evidence="1">
    <location>
        <begin position="86"/>
        <end position="107"/>
    </location>
</feature>
<keyword evidence="3" id="KW-1185">Reference proteome</keyword>